<dbReference type="GO" id="GO:0006509">
    <property type="term" value="P:membrane protein ectodomain proteolysis"/>
    <property type="evidence" value="ECO:0007669"/>
    <property type="project" value="TreeGrafter"/>
</dbReference>
<evidence type="ECO:0000256" key="2">
    <source>
        <dbReference type="ARBA" id="ARBA00022801"/>
    </source>
</evidence>
<dbReference type="Gene3D" id="3.40.1620.60">
    <property type="match status" value="1"/>
</dbReference>
<comment type="caution">
    <text evidence="5">Lacks conserved residue(s) required for the propagation of feature annotation.</text>
</comment>
<feature type="binding site" evidence="5">
    <location>
        <position position="332"/>
    </location>
    <ligand>
        <name>Zn(2+)</name>
        <dbReference type="ChEBI" id="CHEBI:29105"/>
        <note>catalytic</note>
    </ligand>
</feature>
<keyword evidence="5" id="KW-0479">Metal-binding</keyword>
<dbReference type="EMBL" id="GEFH01001749">
    <property type="protein sequence ID" value="JAP66832.1"/>
    <property type="molecule type" value="mRNA"/>
</dbReference>
<feature type="active site" evidence="5">
    <location>
        <position position="329"/>
    </location>
</feature>
<dbReference type="PANTHER" id="PTHR11905:SF159">
    <property type="entry name" value="ADAM METALLOPROTEASE"/>
    <property type="match status" value="1"/>
</dbReference>
<dbReference type="InterPro" id="IPR024079">
    <property type="entry name" value="MetalloPept_cat_dom_sf"/>
</dbReference>
<feature type="signal peptide" evidence="6">
    <location>
        <begin position="1"/>
        <end position="22"/>
    </location>
</feature>
<keyword evidence="2" id="KW-0378">Hydrolase</keyword>
<evidence type="ECO:0000259" key="7">
    <source>
        <dbReference type="PROSITE" id="PS50215"/>
    </source>
</evidence>
<keyword evidence="3 5" id="KW-0862">Zinc</keyword>
<dbReference type="Gene3D" id="3.40.390.10">
    <property type="entry name" value="Collagenase (Catalytic Domain)"/>
    <property type="match status" value="1"/>
</dbReference>
<dbReference type="PROSITE" id="PS50215">
    <property type="entry name" value="ADAM_MEPRO"/>
    <property type="match status" value="1"/>
</dbReference>
<evidence type="ECO:0000256" key="3">
    <source>
        <dbReference type="ARBA" id="ARBA00022833"/>
    </source>
</evidence>
<keyword evidence="1 8" id="KW-0645">Protease</keyword>
<feature type="binding site" evidence="5">
    <location>
        <position position="338"/>
    </location>
    <ligand>
        <name>Zn(2+)</name>
        <dbReference type="ChEBI" id="CHEBI:29105"/>
        <note>catalytic</note>
    </ligand>
</feature>
<organism evidence="8">
    <name type="scientific">Hyalomma excavatum</name>
    <dbReference type="NCBI Taxonomy" id="257692"/>
    <lineage>
        <taxon>Eukaryota</taxon>
        <taxon>Metazoa</taxon>
        <taxon>Ecdysozoa</taxon>
        <taxon>Arthropoda</taxon>
        <taxon>Chelicerata</taxon>
        <taxon>Arachnida</taxon>
        <taxon>Acari</taxon>
        <taxon>Parasitiformes</taxon>
        <taxon>Ixodida</taxon>
        <taxon>Ixodoidea</taxon>
        <taxon>Ixodidae</taxon>
        <taxon>Hyalomminae</taxon>
        <taxon>Hyalomma</taxon>
    </lineage>
</organism>
<dbReference type="PANTHER" id="PTHR11905">
    <property type="entry name" value="ADAM A DISINTEGRIN AND METALLOPROTEASE DOMAIN"/>
    <property type="match status" value="1"/>
</dbReference>
<dbReference type="InterPro" id="IPR001590">
    <property type="entry name" value="Peptidase_M12B"/>
</dbReference>
<keyword evidence="6" id="KW-0732">Signal</keyword>
<name>A0A131XKD8_9ACAR</name>
<sequence length="484" mass="54587">EMGMFFLACFAYGALITCSGQAVQGSIIVHPRVLEAREAIPEKTLVVHDGHSLRLRKASVLAARVLLQDITSEGIVHRYIDGNYYERYLYHDSEKQAALLMKPQANGGYHITGIVNSTHRIEPLLTLERSLSGGTPHKLSRMDLWNPTGKSARRPRSSRRIIYKSEKKEDKLKLPQNFSVETVFISDKSHSERFNTTDEHVDYVMVLMLGASLRFQLLNPPGYIILTSIRRSTEREDKIFLNVSAKEKVAARPTLRKIANHAIFDFEIKDADAVYLATKRAIEPGPNGGNHKGDLLGMAIRGGICDYEKGAVGKDDARTYSGMHVVVHEMGHLLGLHHDGDKDSKGCLLSGGFIMHPYDGGERYFLWSQCSKRAIKDILQLPQSKCLHHVNKPYLAVLPNDTGNVIDGRKYCKEYFRNHEQVSHIEVSGTDNCYFRCEMKSLKKGPKYANIPAPDGTPCDQRNKDKTCYEGFCMKRRQQNISHL</sequence>
<feature type="binding site" evidence="5">
    <location>
        <position position="328"/>
    </location>
    <ligand>
        <name>Zn(2+)</name>
        <dbReference type="ChEBI" id="CHEBI:29105"/>
        <note>catalytic</note>
    </ligand>
</feature>
<dbReference type="GO" id="GO:0046872">
    <property type="term" value="F:metal ion binding"/>
    <property type="evidence" value="ECO:0007669"/>
    <property type="project" value="UniProtKB-KW"/>
</dbReference>
<dbReference type="GO" id="GO:0004222">
    <property type="term" value="F:metalloendopeptidase activity"/>
    <property type="evidence" value="ECO:0007669"/>
    <property type="project" value="InterPro"/>
</dbReference>
<feature type="non-terminal residue" evidence="8">
    <location>
        <position position="1"/>
    </location>
</feature>
<dbReference type="SUPFAM" id="SSF55486">
    <property type="entry name" value="Metalloproteases ('zincins'), catalytic domain"/>
    <property type="match status" value="1"/>
</dbReference>
<evidence type="ECO:0000256" key="1">
    <source>
        <dbReference type="ARBA" id="ARBA00022670"/>
    </source>
</evidence>
<evidence type="ECO:0000256" key="5">
    <source>
        <dbReference type="PROSITE-ProRule" id="PRU00276"/>
    </source>
</evidence>
<proteinExistence type="evidence at transcript level"/>
<feature type="domain" description="Peptidase M12B" evidence="7">
    <location>
        <begin position="178"/>
        <end position="391"/>
    </location>
</feature>
<evidence type="ECO:0000256" key="4">
    <source>
        <dbReference type="ARBA" id="ARBA00023049"/>
    </source>
</evidence>
<evidence type="ECO:0000256" key="6">
    <source>
        <dbReference type="SAM" id="SignalP"/>
    </source>
</evidence>
<feature type="chain" id="PRO_5007283879" evidence="6">
    <location>
        <begin position="23"/>
        <end position="484"/>
    </location>
</feature>
<protein>
    <submittedName>
        <fullName evidence="8">Putative secreted metalloprotease</fullName>
    </submittedName>
</protein>
<dbReference type="AlphaFoldDB" id="A0A131XKD8"/>
<accession>A0A131XKD8</accession>
<keyword evidence="4 8" id="KW-0482">Metalloprotease</keyword>
<dbReference type="Pfam" id="PF01421">
    <property type="entry name" value="Reprolysin"/>
    <property type="match status" value="1"/>
</dbReference>
<evidence type="ECO:0000313" key="8">
    <source>
        <dbReference type="EMBL" id="JAP66832.1"/>
    </source>
</evidence>
<reference evidence="8" key="1">
    <citation type="journal article" date="2017" name="Ticks Tick Borne Dis.">
        <title>An insight into the sialome of Hyalomma excavatum.</title>
        <authorList>
            <person name="Ribeiro J.M."/>
            <person name="Slovak M."/>
            <person name="Francischetti I.M."/>
        </authorList>
    </citation>
    <scope>NUCLEOTIDE SEQUENCE</scope>
    <source>
        <strain evidence="8">Samish</strain>
        <tissue evidence="8">Salivary glands</tissue>
    </source>
</reference>